<evidence type="ECO:0000256" key="1">
    <source>
        <dbReference type="SAM" id="MobiDB-lite"/>
    </source>
</evidence>
<accession>A0A250VK35</accession>
<dbReference type="Proteomes" id="UP000217446">
    <property type="component" value="Unassembled WGS sequence"/>
</dbReference>
<sequence>MADAPPAGGAPDARPGGDVPDVPTVCAGDADASAAVARGRVNASAPKMPGAPFFRVYEVQGTSPPRLHLATYWAPLRKRLSS</sequence>
<feature type="region of interest" description="Disordered" evidence="1">
    <location>
        <begin position="1"/>
        <end position="23"/>
    </location>
</feature>
<protein>
    <submittedName>
        <fullName evidence="2">Uncharacterized protein</fullName>
    </submittedName>
</protein>
<keyword evidence="3" id="KW-1185">Reference proteome</keyword>
<organism evidence="2 3">
    <name type="scientific">Streptomyces olivochromogenes</name>
    <dbReference type="NCBI Taxonomy" id="1963"/>
    <lineage>
        <taxon>Bacteria</taxon>
        <taxon>Bacillati</taxon>
        <taxon>Actinomycetota</taxon>
        <taxon>Actinomycetes</taxon>
        <taxon>Kitasatosporales</taxon>
        <taxon>Streptomycetaceae</taxon>
        <taxon>Streptomyces</taxon>
    </lineage>
</organism>
<evidence type="ECO:0000313" key="2">
    <source>
        <dbReference type="EMBL" id="GAX54563.1"/>
    </source>
</evidence>
<dbReference type="AlphaFoldDB" id="A0A250VK35"/>
<proteinExistence type="predicted"/>
<dbReference type="EMBL" id="BDQI01000014">
    <property type="protein sequence ID" value="GAX54563.1"/>
    <property type="molecule type" value="Genomic_DNA"/>
</dbReference>
<name>A0A250VK35_STROL</name>
<evidence type="ECO:0000313" key="3">
    <source>
        <dbReference type="Proteomes" id="UP000217446"/>
    </source>
</evidence>
<comment type="caution">
    <text evidence="2">The sequence shown here is derived from an EMBL/GenBank/DDBJ whole genome shotgun (WGS) entry which is preliminary data.</text>
</comment>
<reference evidence="3" key="1">
    <citation type="submission" date="2017-05" db="EMBL/GenBank/DDBJ databases">
        <title>Streptomyces olivochromogenes NBRC 3561 whole genome shotgun sequence.</title>
        <authorList>
            <person name="Dohra H."/>
            <person name="Kodani S."/>
        </authorList>
    </citation>
    <scope>NUCLEOTIDE SEQUENCE [LARGE SCALE GENOMIC DNA]</scope>
    <source>
        <strain evidence="3">NBRC 3561</strain>
    </source>
</reference>
<dbReference type="RefSeq" id="WP_067377796.1">
    <property type="nucleotide sequence ID" value="NZ_BDQI01000014.1"/>
</dbReference>
<gene>
    <name evidence="2" type="ORF">SO3561_06114</name>
</gene>